<accession>A0ABV0B425</accession>
<protein>
    <submittedName>
        <fullName evidence="2">Uncharacterized protein</fullName>
    </submittedName>
</protein>
<name>A0ABV0B425_9ACTN</name>
<comment type="caution">
    <text evidence="2">The sequence shown here is derived from an EMBL/GenBank/DDBJ whole genome shotgun (WGS) entry which is preliminary data.</text>
</comment>
<organism evidence="2 3">
    <name type="scientific">Microbispora maris</name>
    <dbReference type="NCBI Taxonomy" id="3144104"/>
    <lineage>
        <taxon>Bacteria</taxon>
        <taxon>Bacillati</taxon>
        <taxon>Actinomycetota</taxon>
        <taxon>Actinomycetes</taxon>
        <taxon>Streptosporangiales</taxon>
        <taxon>Streptosporangiaceae</taxon>
        <taxon>Microbispora</taxon>
    </lineage>
</organism>
<dbReference type="Proteomes" id="UP001447516">
    <property type="component" value="Unassembled WGS sequence"/>
</dbReference>
<sequence>MQRRVSSRGWIAVAGQRVGVGIGHAGATVTVEEADGTFRITCAGQVVTEVARTTPSRSPGSRSASPSADRRIVP</sequence>
<evidence type="ECO:0000313" key="3">
    <source>
        <dbReference type="Proteomes" id="UP001447516"/>
    </source>
</evidence>
<dbReference type="EMBL" id="JBDJAW010000077">
    <property type="protein sequence ID" value="MEN3541141.1"/>
    <property type="molecule type" value="Genomic_DNA"/>
</dbReference>
<feature type="non-terminal residue" evidence="2">
    <location>
        <position position="74"/>
    </location>
</feature>
<feature type="region of interest" description="Disordered" evidence="1">
    <location>
        <begin position="51"/>
        <end position="74"/>
    </location>
</feature>
<gene>
    <name evidence="2" type="ORF">AAH991_38925</name>
</gene>
<keyword evidence="3" id="KW-1185">Reference proteome</keyword>
<evidence type="ECO:0000256" key="1">
    <source>
        <dbReference type="SAM" id="MobiDB-lite"/>
    </source>
</evidence>
<feature type="compositionally biased region" description="Low complexity" evidence="1">
    <location>
        <begin position="51"/>
        <end position="67"/>
    </location>
</feature>
<evidence type="ECO:0000313" key="2">
    <source>
        <dbReference type="EMBL" id="MEN3541141.1"/>
    </source>
</evidence>
<dbReference type="RefSeq" id="WP_346230972.1">
    <property type="nucleotide sequence ID" value="NZ_JBDJAW010000077.1"/>
</dbReference>
<proteinExistence type="predicted"/>
<reference evidence="2 3" key="1">
    <citation type="submission" date="2024-05" db="EMBL/GenBank/DDBJ databases">
        <title>Microbispora sp.ZYX-F-249.</title>
        <authorList>
            <person name="Xie H."/>
        </authorList>
    </citation>
    <scope>NUCLEOTIDE SEQUENCE [LARGE SCALE GENOMIC DNA]</scope>
    <source>
        <strain evidence="2 3">ZYX-F-249</strain>
    </source>
</reference>